<organism evidence="1">
    <name type="scientific">Arundo donax</name>
    <name type="common">Giant reed</name>
    <name type="synonym">Donax arundinaceus</name>
    <dbReference type="NCBI Taxonomy" id="35708"/>
    <lineage>
        <taxon>Eukaryota</taxon>
        <taxon>Viridiplantae</taxon>
        <taxon>Streptophyta</taxon>
        <taxon>Embryophyta</taxon>
        <taxon>Tracheophyta</taxon>
        <taxon>Spermatophyta</taxon>
        <taxon>Magnoliopsida</taxon>
        <taxon>Liliopsida</taxon>
        <taxon>Poales</taxon>
        <taxon>Poaceae</taxon>
        <taxon>PACMAD clade</taxon>
        <taxon>Arundinoideae</taxon>
        <taxon>Arundineae</taxon>
        <taxon>Arundo</taxon>
    </lineage>
</organism>
<sequence length="73" mass="8277">MFHISQLKKHVGTHAIPCKDLSPVDSDGKIKFALVAVMDTRALPCNDDLITQWLVQWENFPPENATWEDLTSI</sequence>
<dbReference type="InterPro" id="IPR016197">
    <property type="entry name" value="Chromo-like_dom_sf"/>
</dbReference>
<dbReference type="SUPFAM" id="SSF54160">
    <property type="entry name" value="Chromo domain-like"/>
    <property type="match status" value="1"/>
</dbReference>
<name>A0A0A9CH95_ARUDO</name>
<protein>
    <recommendedName>
        <fullName evidence="2">Chromo domain-containing protein</fullName>
    </recommendedName>
</protein>
<accession>A0A0A9CH95</accession>
<dbReference type="AlphaFoldDB" id="A0A0A9CH95"/>
<proteinExistence type="predicted"/>
<dbReference type="EMBL" id="GBRH01227003">
    <property type="protein sequence ID" value="JAD70892.1"/>
    <property type="molecule type" value="Transcribed_RNA"/>
</dbReference>
<evidence type="ECO:0008006" key="2">
    <source>
        <dbReference type="Google" id="ProtNLM"/>
    </source>
</evidence>
<evidence type="ECO:0000313" key="1">
    <source>
        <dbReference type="EMBL" id="JAD70892.1"/>
    </source>
</evidence>
<reference evidence="1" key="1">
    <citation type="submission" date="2014-09" db="EMBL/GenBank/DDBJ databases">
        <authorList>
            <person name="Magalhaes I.L.F."/>
            <person name="Oliveira U."/>
            <person name="Santos F.R."/>
            <person name="Vidigal T.H.D.A."/>
            <person name="Brescovit A.D."/>
            <person name="Santos A.J."/>
        </authorList>
    </citation>
    <scope>NUCLEOTIDE SEQUENCE</scope>
    <source>
        <tissue evidence="1">Shoot tissue taken approximately 20 cm above the soil surface</tissue>
    </source>
</reference>
<reference evidence="1" key="2">
    <citation type="journal article" date="2015" name="Data Brief">
        <title>Shoot transcriptome of the giant reed, Arundo donax.</title>
        <authorList>
            <person name="Barrero R.A."/>
            <person name="Guerrero F.D."/>
            <person name="Moolhuijzen P."/>
            <person name="Goolsby J.A."/>
            <person name="Tidwell J."/>
            <person name="Bellgard S.E."/>
            <person name="Bellgard M.I."/>
        </authorList>
    </citation>
    <scope>NUCLEOTIDE SEQUENCE</scope>
    <source>
        <tissue evidence="1">Shoot tissue taken approximately 20 cm above the soil surface</tissue>
    </source>
</reference>